<feature type="transmembrane region" description="Helical" evidence="1">
    <location>
        <begin position="104"/>
        <end position="120"/>
    </location>
</feature>
<name>A0A1G2F4G1_9BACT</name>
<keyword evidence="1" id="KW-0812">Transmembrane</keyword>
<feature type="transmembrane region" description="Helical" evidence="1">
    <location>
        <begin position="9"/>
        <end position="28"/>
    </location>
</feature>
<proteinExistence type="predicted"/>
<feature type="transmembrane region" description="Helical" evidence="1">
    <location>
        <begin position="67"/>
        <end position="84"/>
    </location>
</feature>
<dbReference type="AlphaFoldDB" id="A0A1G2F4G1"/>
<feature type="transmembrane region" description="Helical" evidence="1">
    <location>
        <begin position="40"/>
        <end position="60"/>
    </location>
</feature>
<accession>A0A1G2F4G1</accession>
<sequence length="137" mass="15708">MKNFLNKKFYIFWLPVILWAGIIFWLSSIPDLESGLKQDFILRKIAHILEFAILTFLLIRAINQENLSIKKTIIFSLIIALFYALSDEYHQTFIGGRQGALRDAGIDSIGILLTGLVWYIKKRNPVPQEVQGGGRQN</sequence>
<evidence type="ECO:0000259" key="2">
    <source>
        <dbReference type="Pfam" id="PF04892"/>
    </source>
</evidence>
<dbReference type="EMBL" id="MHMT01000012">
    <property type="protein sequence ID" value="OGZ32873.1"/>
    <property type="molecule type" value="Genomic_DNA"/>
</dbReference>
<dbReference type="STRING" id="1801990.A2V69_00665"/>
<organism evidence="3 4">
    <name type="scientific">Candidatus Portnoybacteria bacterium RBG_13_40_8</name>
    <dbReference type="NCBI Taxonomy" id="1801990"/>
    <lineage>
        <taxon>Bacteria</taxon>
        <taxon>Candidatus Portnoyibacteriota</taxon>
    </lineage>
</organism>
<keyword evidence="1" id="KW-0472">Membrane</keyword>
<dbReference type="NCBIfam" id="NF037970">
    <property type="entry name" value="vanZ_1"/>
    <property type="match status" value="1"/>
</dbReference>
<protein>
    <recommendedName>
        <fullName evidence="2">VanZ-like domain-containing protein</fullName>
    </recommendedName>
</protein>
<dbReference type="Pfam" id="PF04892">
    <property type="entry name" value="VanZ"/>
    <property type="match status" value="1"/>
</dbReference>
<reference evidence="3 4" key="1">
    <citation type="journal article" date="2016" name="Nat. Commun.">
        <title>Thousands of microbial genomes shed light on interconnected biogeochemical processes in an aquifer system.</title>
        <authorList>
            <person name="Anantharaman K."/>
            <person name="Brown C.T."/>
            <person name="Hug L.A."/>
            <person name="Sharon I."/>
            <person name="Castelle C.J."/>
            <person name="Probst A.J."/>
            <person name="Thomas B.C."/>
            <person name="Singh A."/>
            <person name="Wilkins M.J."/>
            <person name="Karaoz U."/>
            <person name="Brodie E.L."/>
            <person name="Williams K.H."/>
            <person name="Hubbard S.S."/>
            <person name="Banfield J.F."/>
        </authorList>
    </citation>
    <scope>NUCLEOTIDE SEQUENCE [LARGE SCALE GENOMIC DNA]</scope>
</reference>
<feature type="domain" description="VanZ-like" evidence="2">
    <location>
        <begin position="38"/>
        <end position="120"/>
    </location>
</feature>
<evidence type="ECO:0000313" key="4">
    <source>
        <dbReference type="Proteomes" id="UP000177810"/>
    </source>
</evidence>
<dbReference type="Proteomes" id="UP000177810">
    <property type="component" value="Unassembled WGS sequence"/>
</dbReference>
<gene>
    <name evidence="3" type="ORF">A2V69_00665</name>
</gene>
<dbReference type="InterPro" id="IPR006976">
    <property type="entry name" value="VanZ-like"/>
</dbReference>
<keyword evidence="1" id="KW-1133">Transmembrane helix</keyword>
<evidence type="ECO:0000256" key="1">
    <source>
        <dbReference type="SAM" id="Phobius"/>
    </source>
</evidence>
<comment type="caution">
    <text evidence="3">The sequence shown here is derived from an EMBL/GenBank/DDBJ whole genome shotgun (WGS) entry which is preliminary data.</text>
</comment>
<evidence type="ECO:0000313" key="3">
    <source>
        <dbReference type="EMBL" id="OGZ32873.1"/>
    </source>
</evidence>